<dbReference type="Pfam" id="PF13768">
    <property type="entry name" value="VWA_3"/>
    <property type="match status" value="1"/>
</dbReference>
<accession>A0A922CPD0</accession>
<dbReference type="InterPro" id="IPR002035">
    <property type="entry name" value="VWF_A"/>
</dbReference>
<dbReference type="InterPro" id="IPR013694">
    <property type="entry name" value="VIT"/>
</dbReference>
<reference evidence="4" key="2">
    <citation type="submission" date="2020-12" db="EMBL/GenBank/DDBJ databases">
        <authorList>
            <person name="Kanost M."/>
        </authorList>
    </citation>
    <scope>NUCLEOTIDE SEQUENCE</scope>
</reference>
<dbReference type="PROSITE" id="PS51468">
    <property type="entry name" value="VIT"/>
    <property type="match status" value="1"/>
</dbReference>
<reference evidence="4" key="1">
    <citation type="journal article" date="2016" name="Insect Biochem. Mol. Biol.">
        <title>Multifaceted biological insights from a draft genome sequence of the tobacco hornworm moth, Manduca sexta.</title>
        <authorList>
            <person name="Kanost M.R."/>
            <person name="Arrese E.L."/>
            <person name="Cao X."/>
            <person name="Chen Y.R."/>
            <person name="Chellapilla S."/>
            <person name="Goldsmith M.R."/>
            <person name="Grosse-Wilde E."/>
            <person name="Heckel D.G."/>
            <person name="Herndon N."/>
            <person name="Jiang H."/>
            <person name="Papanicolaou A."/>
            <person name="Qu J."/>
            <person name="Soulages J.L."/>
            <person name="Vogel H."/>
            <person name="Walters J."/>
            <person name="Waterhouse R.M."/>
            <person name="Ahn S.J."/>
            <person name="Almeida F.C."/>
            <person name="An C."/>
            <person name="Aqrawi P."/>
            <person name="Bretschneider A."/>
            <person name="Bryant W.B."/>
            <person name="Bucks S."/>
            <person name="Chao H."/>
            <person name="Chevignon G."/>
            <person name="Christen J.M."/>
            <person name="Clarke D.F."/>
            <person name="Dittmer N.T."/>
            <person name="Ferguson L.C.F."/>
            <person name="Garavelou S."/>
            <person name="Gordon K.H.J."/>
            <person name="Gunaratna R.T."/>
            <person name="Han Y."/>
            <person name="Hauser F."/>
            <person name="He Y."/>
            <person name="Heidel-Fischer H."/>
            <person name="Hirsh A."/>
            <person name="Hu Y."/>
            <person name="Jiang H."/>
            <person name="Kalra D."/>
            <person name="Klinner C."/>
            <person name="Konig C."/>
            <person name="Kovar C."/>
            <person name="Kroll A.R."/>
            <person name="Kuwar S.S."/>
            <person name="Lee S.L."/>
            <person name="Lehman R."/>
            <person name="Li K."/>
            <person name="Li Z."/>
            <person name="Liang H."/>
            <person name="Lovelace S."/>
            <person name="Lu Z."/>
            <person name="Mansfield J.H."/>
            <person name="McCulloch K.J."/>
            <person name="Mathew T."/>
            <person name="Morton B."/>
            <person name="Muzny D.M."/>
            <person name="Neunemann D."/>
            <person name="Ongeri F."/>
            <person name="Pauchet Y."/>
            <person name="Pu L.L."/>
            <person name="Pyrousis I."/>
            <person name="Rao X.J."/>
            <person name="Redding A."/>
            <person name="Roesel C."/>
            <person name="Sanchez-Gracia A."/>
            <person name="Schaack S."/>
            <person name="Shukla A."/>
            <person name="Tetreau G."/>
            <person name="Wang Y."/>
            <person name="Xiong G.H."/>
            <person name="Traut W."/>
            <person name="Walsh T.K."/>
            <person name="Worley K.C."/>
            <person name="Wu D."/>
            <person name="Wu W."/>
            <person name="Wu Y.Q."/>
            <person name="Zhang X."/>
            <person name="Zou Z."/>
            <person name="Zucker H."/>
            <person name="Briscoe A.D."/>
            <person name="Burmester T."/>
            <person name="Clem R.J."/>
            <person name="Feyereisen R."/>
            <person name="Grimmelikhuijzen C.J.P."/>
            <person name="Hamodrakas S.J."/>
            <person name="Hansson B.S."/>
            <person name="Huguet E."/>
            <person name="Jermiin L.S."/>
            <person name="Lan Q."/>
            <person name="Lehman H.K."/>
            <person name="Lorenzen M."/>
            <person name="Merzendorfer H."/>
            <person name="Michalopoulos I."/>
            <person name="Morton D.B."/>
            <person name="Muthukrishnan S."/>
            <person name="Oakeshott J.G."/>
            <person name="Palmer W."/>
            <person name="Park Y."/>
            <person name="Passarelli A.L."/>
            <person name="Rozas J."/>
            <person name="Schwartz L.M."/>
            <person name="Smith W."/>
            <person name="Southgate A."/>
            <person name="Vilcinskas A."/>
            <person name="Vogt R."/>
            <person name="Wang P."/>
            <person name="Werren J."/>
            <person name="Yu X.Q."/>
            <person name="Zhou J.J."/>
            <person name="Brown S.J."/>
            <person name="Scherer S.E."/>
            <person name="Richards S."/>
            <person name="Blissard G.W."/>
        </authorList>
    </citation>
    <scope>NUCLEOTIDE SEQUENCE</scope>
</reference>
<dbReference type="AlphaFoldDB" id="A0A922CPD0"/>
<evidence type="ECO:0000259" key="2">
    <source>
        <dbReference type="PROSITE" id="PS50234"/>
    </source>
</evidence>
<evidence type="ECO:0000313" key="5">
    <source>
        <dbReference type="Proteomes" id="UP000791440"/>
    </source>
</evidence>
<feature type="domain" description="VWFA" evidence="2">
    <location>
        <begin position="319"/>
        <end position="542"/>
    </location>
</feature>
<evidence type="ECO:0008006" key="6">
    <source>
        <dbReference type="Google" id="ProtNLM"/>
    </source>
</evidence>
<sequence length="907" mass="99606">MARLSYHLAVVTVILYGLFMNCAAEQTTESLVISKVEDGSADAQSEAQAEQVTEEHTPPIKLTEMDVKSHVSMRYAHTAVVAHVRNPAKRAQEANFRVLLPETAFISGFVMTINGKSYKAYVKEKEEAKQIYQDAVSQGIGAAHIAAKARNSNHFTVSVNVEPSSVAVFNLTYEELLQRRNGVYNHAINLHPGALVPKFTVSVNVQESSNITILRVPEMRTGNEIDATNEDPALSNVVITRNAHDASISFSPDLDEQQRLMALYQEKAKQCECDEGTGILGQFVVQYDVDRPNNGEVLVNDGYFVHFFAPSDLPPLHKYVVFVLDTSGSMMGRKIEQLHTAMNTILSELNPGDYFSIVDFHSNAKVHDLAEATQEPVKRFYYYDLSAASKVTLIPASPATPENIDKAKVIIQRLEANGGTNIESALNVAVDLINKRVELTKSQSNSTAVQAANDGAPTLEPMIIFLTDGDPTVGETNTNTIINHITEKNYGVNKAAIFALAFGEDADRKFLRKLSLRNNGFMRHIYEASDAALQLRDFYRQVSSPLLADVNFVYPPDQVKEGSVTKNKFRAYYAGSEVVVAGKVAAGAAELEPQTLAFCGDFNDGARKKFEKKIKVPVNKNPGYLPLERLWAYLSIKQLLDESDASDATEEEKKQENSPEKKALALALKYAFVTPLTSLVVVKPNETSAVDAESVDKQPPNIYTFAPTRPVAPVYNSISQPMFAHSQAGLIGLPGRPSAAFGLAGLAAPAFHYGQSYYHKSLRHYFKSKKTHRLKGVPRHEEEDFDALVLTTTPFTNEQLLVTAPSRDVYGLEPFPWTEGLLDFDKDTLSFATNATVTLKVTRNPTAPRASGGDASCSNAIDGGDGLCVYLTRCHKARDITLDIYKTTYCSVEGGYAGVCCSAKEIH</sequence>
<dbReference type="PANTHER" id="PTHR10338:SF108">
    <property type="entry name" value="INTER-ALPHA-TRYPSIN INHIBITOR HEAVY CHAIN H4-LIKE PROTEIN"/>
    <property type="match status" value="1"/>
</dbReference>
<proteinExistence type="predicted"/>
<feature type="domain" description="VIT" evidence="3">
    <location>
        <begin position="46"/>
        <end position="175"/>
    </location>
</feature>
<keyword evidence="5" id="KW-1185">Reference proteome</keyword>
<dbReference type="PROSITE" id="PS50234">
    <property type="entry name" value="VWFA"/>
    <property type="match status" value="1"/>
</dbReference>
<feature type="signal peptide" evidence="1">
    <location>
        <begin position="1"/>
        <end position="24"/>
    </location>
</feature>
<gene>
    <name evidence="4" type="ORF">O3G_MSEX008075</name>
</gene>
<dbReference type="Proteomes" id="UP000791440">
    <property type="component" value="Unassembled WGS sequence"/>
</dbReference>
<evidence type="ECO:0000256" key="1">
    <source>
        <dbReference type="SAM" id="SignalP"/>
    </source>
</evidence>
<keyword evidence="1" id="KW-0732">Signal</keyword>
<dbReference type="SMART" id="SM00609">
    <property type="entry name" value="VIT"/>
    <property type="match status" value="1"/>
</dbReference>
<dbReference type="Pfam" id="PF08487">
    <property type="entry name" value="VIT"/>
    <property type="match status" value="1"/>
</dbReference>
<protein>
    <recommendedName>
        <fullName evidence="6">Inter-alpha-trypsin inhibitor heavy chain H4-like</fullName>
    </recommendedName>
</protein>
<evidence type="ECO:0000313" key="4">
    <source>
        <dbReference type="EMBL" id="KAG6453306.1"/>
    </source>
</evidence>
<dbReference type="SMART" id="SM00327">
    <property type="entry name" value="VWA"/>
    <property type="match status" value="1"/>
</dbReference>
<dbReference type="InterPro" id="IPR036465">
    <property type="entry name" value="vWFA_dom_sf"/>
</dbReference>
<dbReference type="Gene3D" id="3.40.50.410">
    <property type="entry name" value="von Willebrand factor, type A domain"/>
    <property type="match status" value="1"/>
</dbReference>
<dbReference type="PANTHER" id="PTHR10338">
    <property type="entry name" value="INTER-ALPHA-TRYPSIN INHIBITOR HEAVY CHAIN FAMILY MEMBER"/>
    <property type="match status" value="1"/>
</dbReference>
<dbReference type="GO" id="GO:0032991">
    <property type="term" value="C:protein-containing complex"/>
    <property type="evidence" value="ECO:0007669"/>
    <property type="project" value="UniProtKB-ARBA"/>
</dbReference>
<comment type="caution">
    <text evidence="4">The sequence shown here is derived from an EMBL/GenBank/DDBJ whole genome shotgun (WGS) entry which is preliminary data.</text>
</comment>
<dbReference type="SUPFAM" id="SSF53300">
    <property type="entry name" value="vWA-like"/>
    <property type="match status" value="1"/>
</dbReference>
<evidence type="ECO:0000259" key="3">
    <source>
        <dbReference type="PROSITE" id="PS51468"/>
    </source>
</evidence>
<dbReference type="EMBL" id="JH668441">
    <property type="protein sequence ID" value="KAG6453306.1"/>
    <property type="molecule type" value="Genomic_DNA"/>
</dbReference>
<organism evidence="4 5">
    <name type="scientific">Manduca sexta</name>
    <name type="common">Tobacco hawkmoth</name>
    <name type="synonym">Tobacco hornworm</name>
    <dbReference type="NCBI Taxonomy" id="7130"/>
    <lineage>
        <taxon>Eukaryota</taxon>
        <taxon>Metazoa</taxon>
        <taxon>Ecdysozoa</taxon>
        <taxon>Arthropoda</taxon>
        <taxon>Hexapoda</taxon>
        <taxon>Insecta</taxon>
        <taxon>Pterygota</taxon>
        <taxon>Neoptera</taxon>
        <taxon>Endopterygota</taxon>
        <taxon>Lepidoptera</taxon>
        <taxon>Glossata</taxon>
        <taxon>Ditrysia</taxon>
        <taxon>Bombycoidea</taxon>
        <taxon>Sphingidae</taxon>
        <taxon>Sphinginae</taxon>
        <taxon>Sphingini</taxon>
        <taxon>Manduca</taxon>
    </lineage>
</organism>
<name>A0A922CPD0_MANSE</name>
<dbReference type="EMBL" id="JH668441">
    <property type="protein sequence ID" value="KAG6453305.1"/>
    <property type="molecule type" value="Genomic_DNA"/>
</dbReference>
<dbReference type="InterPro" id="IPR050934">
    <property type="entry name" value="ITIH"/>
</dbReference>
<feature type="chain" id="PRO_5038276809" description="Inter-alpha-trypsin inhibitor heavy chain H4-like" evidence="1">
    <location>
        <begin position="25"/>
        <end position="907"/>
    </location>
</feature>